<evidence type="ECO:0000313" key="3">
    <source>
        <dbReference type="Proteomes" id="UP000307999"/>
    </source>
</evidence>
<dbReference type="SUPFAM" id="SSF48403">
    <property type="entry name" value="Ankyrin repeat"/>
    <property type="match status" value="1"/>
</dbReference>
<dbReference type="PROSITE" id="PS50297">
    <property type="entry name" value="ANK_REP_REGION"/>
    <property type="match status" value="1"/>
</dbReference>
<gene>
    <name evidence="2" type="ORF">E8M12_14780</name>
</gene>
<accession>A0A4U1B209</accession>
<proteinExistence type="predicted"/>
<dbReference type="InterPro" id="IPR002110">
    <property type="entry name" value="Ankyrin_rpt"/>
</dbReference>
<dbReference type="EMBL" id="SWDB01000037">
    <property type="protein sequence ID" value="TKB43557.1"/>
    <property type="molecule type" value="Genomic_DNA"/>
</dbReference>
<evidence type="ECO:0000256" key="1">
    <source>
        <dbReference type="PROSITE-ProRule" id="PRU00023"/>
    </source>
</evidence>
<sequence>MKSILIFSSVLLTLALGHATYYINSTSNLNIAKRAFTIGDWDSCNSVSSTYDNYMSNLSYAYILASHDFEAYVGADPSLIKAALYVAKCQVHQEGYELDTQRVTRGISLGLMRNENINLVSGGQTALHLAVTTGNPALVKFILENGGNPSITTTNSYVGGSGKTAYDVAITLGELTPSEAMNSIINLLKTYE</sequence>
<dbReference type="SMART" id="SM00248">
    <property type="entry name" value="ANK"/>
    <property type="match status" value="1"/>
</dbReference>
<dbReference type="AlphaFoldDB" id="A0A4U1B209"/>
<evidence type="ECO:0000313" key="2">
    <source>
        <dbReference type="EMBL" id="TKB43557.1"/>
    </source>
</evidence>
<dbReference type="Proteomes" id="UP000307999">
    <property type="component" value="Unassembled WGS sequence"/>
</dbReference>
<dbReference type="Pfam" id="PF00023">
    <property type="entry name" value="Ank"/>
    <property type="match status" value="1"/>
</dbReference>
<protein>
    <submittedName>
        <fullName evidence="2">Ankyrin repeat domain-containing protein</fullName>
    </submittedName>
</protein>
<name>A0A4U1B209_9GAMM</name>
<dbReference type="InterPro" id="IPR036770">
    <property type="entry name" value="Ankyrin_rpt-contain_sf"/>
</dbReference>
<organism evidence="2 3">
    <name type="scientific">Thalassotalea mangrovi</name>
    <dbReference type="NCBI Taxonomy" id="2572245"/>
    <lineage>
        <taxon>Bacteria</taxon>
        <taxon>Pseudomonadati</taxon>
        <taxon>Pseudomonadota</taxon>
        <taxon>Gammaproteobacteria</taxon>
        <taxon>Alteromonadales</taxon>
        <taxon>Colwelliaceae</taxon>
        <taxon>Thalassotalea</taxon>
    </lineage>
</organism>
<comment type="caution">
    <text evidence="2">The sequence shown here is derived from an EMBL/GenBank/DDBJ whole genome shotgun (WGS) entry which is preliminary data.</text>
</comment>
<dbReference type="RefSeq" id="WP_136737035.1">
    <property type="nucleotide sequence ID" value="NZ_SWDB01000037.1"/>
</dbReference>
<keyword evidence="3" id="KW-1185">Reference proteome</keyword>
<keyword evidence="1" id="KW-0040">ANK repeat</keyword>
<feature type="repeat" description="ANK" evidence="1">
    <location>
        <begin position="122"/>
        <end position="154"/>
    </location>
</feature>
<reference evidence="2 3" key="1">
    <citation type="submission" date="2019-04" db="EMBL/GenBank/DDBJ databases">
        <title>Thalassotalea guangxiensis sp. nov., isolated from sediment of the coastal wetland.</title>
        <authorList>
            <person name="Zheng S."/>
            <person name="Zhang D."/>
        </authorList>
    </citation>
    <scope>NUCLEOTIDE SEQUENCE [LARGE SCALE GENOMIC DNA]</scope>
    <source>
        <strain evidence="2 3">ZS-4</strain>
    </source>
</reference>
<dbReference type="PROSITE" id="PS50088">
    <property type="entry name" value="ANK_REPEAT"/>
    <property type="match status" value="1"/>
</dbReference>
<dbReference type="Gene3D" id="1.25.40.20">
    <property type="entry name" value="Ankyrin repeat-containing domain"/>
    <property type="match status" value="1"/>
</dbReference>
<dbReference type="OrthoDB" id="2575953at2"/>